<dbReference type="InterPro" id="IPR023198">
    <property type="entry name" value="PGP-like_dom2"/>
</dbReference>
<dbReference type="PRINTS" id="PR00413">
    <property type="entry name" value="HADHALOGNASE"/>
</dbReference>
<dbReference type="PANTHER" id="PTHR43611:SF3">
    <property type="entry name" value="FLAVIN MONONUCLEOTIDE HYDROLASE 1, CHLOROPLATIC"/>
    <property type="match status" value="1"/>
</dbReference>
<dbReference type="SFLD" id="SFLDS00003">
    <property type="entry name" value="Haloacid_Dehalogenase"/>
    <property type="match status" value="1"/>
</dbReference>
<evidence type="ECO:0000313" key="1">
    <source>
        <dbReference type="EMBL" id="TYB77386.1"/>
    </source>
</evidence>
<keyword evidence="2" id="KW-1185">Reference proteome</keyword>
<dbReference type="SFLD" id="SFLDG01129">
    <property type="entry name" value="C1.5:_HAD__Beta-PGM__Phosphata"/>
    <property type="match status" value="1"/>
</dbReference>
<name>A0A8H2QK55_9FLAO</name>
<proteinExistence type="predicted"/>
<dbReference type="InterPro" id="IPR036412">
    <property type="entry name" value="HAD-like_sf"/>
</dbReference>
<evidence type="ECO:0000313" key="2">
    <source>
        <dbReference type="Proteomes" id="UP000323324"/>
    </source>
</evidence>
<dbReference type="RefSeq" id="WP_148368675.1">
    <property type="nucleotide sequence ID" value="NZ_VSKM01000003.1"/>
</dbReference>
<sequence>MIKTLIFDFGNVFINLDKEGAMANALELFKIEEFPEELVAMNALYEQGLLSTEEFVDFYSSNFPELSKSDIIDAWNHILCDFPVRRLEFIQQLARDKKYQLILLSNTNALHIESIDKHLSFYEDFKACFDKFYLSHEVMMRKPDATIFDFVLSENNLKPEECLFIDDTTENTEAASTLGFNVWNNNPKTEDIIDVFTLKREFF</sequence>
<accession>A0A8H2QK55</accession>
<dbReference type="Gene3D" id="3.40.50.1000">
    <property type="entry name" value="HAD superfamily/HAD-like"/>
    <property type="match status" value="1"/>
</dbReference>
<comment type="caution">
    <text evidence="1">The sequence shown here is derived from an EMBL/GenBank/DDBJ whole genome shotgun (WGS) entry which is preliminary data.</text>
</comment>
<dbReference type="Gene3D" id="1.10.150.240">
    <property type="entry name" value="Putative phosphatase, domain 2"/>
    <property type="match status" value="1"/>
</dbReference>
<dbReference type="CDD" id="cd02603">
    <property type="entry name" value="HAD_sEH-N_like"/>
    <property type="match status" value="1"/>
</dbReference>
<dbReference type="NCBIfam" id="TIGR01509">
    <property type="entry name" value="HAD-SF-IA-v3"/>
    <property type="match status" value="1"/>
</dbReference>
<dbReference type="AlphaFoldDB" id="A0A8H2QK55"/>
<protein>
    <submittedName>
        <fullName evidence="1">HAD family phosphatase</fullName>
    </submittedName>
</protein>
<dbReference type="Proteomes" id="UP000323324">
    <property type="component" value="Unassembled WGS sequence"/>
</dbReference>
<organism evidence="1 2">
    <name type="scientific">Bizionia saleffrena</name>
    <dbReference type="NCBI Taxonomy" id="291189"/>
    <lineage>
        <taxon>Bacteria</taxon>
        <taxon>Pseudomonadati</taxon>
        <taxon>Bacteroidota</taxon>
        <taxon>Flavobacteriia</taxon>
        <taxon>Flavobacteriales</taxon>
        <taxon>Flavobacteriaceae</taxon>
        <taxon>Bizionia</taxon>
    </lineage>
</organism>
<gene>
    <name evidence="1" type="ORF">ES676_03580</name>
</gene>
<dbReference type="PANTHER" id="PTHR43611">
    <property type="entry name" value="ALPHA-D-GLUCOSE 1-PHOSPHATE PHOSPHATASE"/>
    <property type="match status" value="1"/>
</dbReference>
<dbReference type="InterPro" id="IPR023214">
    <property type="entry name" value="HAD_sf"/>
</dbReference>
<dbReference type="SUPFAM" id="SSF56784">
    <property type="entry name" value="HAD-like"/>
    <property type="match status" value="1"/>
</dbReference>
<dbReference type="EMBL" id="VSKM01000003">
    <property type="protein sequence ID" value="TYB77386.1"/>
    <property type="molecule type" value="Genomic_DNA"/>
</dbReference>
<reference evidence="1 2" key="1">
    <citation type="submission" date="2019-08" db="EMBL/GenBank/DDBJ databases">
        <title>Genomes of Antarctic Bizionia species.</title>
        <authorList>
            <person name="Bowman J.P."/>
        </authorList>
    </citation>
    <scope>NUCLEOTIDE SEQUENCE [LARGE SCALE GENOMIC DNA]</scope>
    <source>
        <strain evidence="1 2">HFD</strain>
    </source>
</reference>
<dbReference type="Pfam" id="PF00702">
    <property type="entry name" value="Hydrolase"/>
    <property type="match status" value="1"/>
</dbReference>
<dbReference type="InterPro" id="IPR006439">
    <property type="entry name" value="HAD-SF_hydro_IA"/>
</dbReference>